<keyword evidence="5 6" id="KW-0472">Membrane</keyword>
<dbReference type="InterPro" id="IPR026748">
    <property type="entry name" value="Clarin"/>
</dbReference>
<organism evidence="7 8">
    <name type="scientific">Anas platyrhynchos</name>
    <name type="common">Mallard</name>
    <name type="synonym">Anas boschas</name>
    <dbReference type="NCBI Taxonomy" id="8839"/>
    <lineage>
        <taxon>Eukaryota</taxon>
        <taxon>Metazoa</taxon>
        <taxon>Chordata</taxon>
        <taxon>Craniata</taxon>
        <taxon>Vertebrata</taxon>
        <taxon>Euteleostomi</taxon>
        <taxon>Archelosauria</taxon>
        <taxon>Archosauria</taxon>
        <taxon>Dinosauria</taxon>
        <taxon>Saurischia</taxon>
        <taxon>Theropoda</taxon>
        <taxon>Coelurosauria</taxon>
        <taxon>Aves</taxon>
        <taxon>Neognathae</taxon>
        <taxon>Galloanserae</taxon>
        <taxon>Anseriformes</taxon>
        <taxon>Anatidae</taxon>
        <taxon>Anatinae</taxon>
        <taxon>Anas</taxon>
    </lineage>
</organism>
<evidence type="ECO:0000256" key="3">
    <source>
        <dbReference type="ARBA" id="ARBA00022692"/>
    </source>
</evidence>
<keyword evidence="8" id="KW-1185">Reference proteome</keyword>
<name>R0KYD7_ANAPL</name>
<comment type="subcellular location">
    <subcellularLocation>
        <location evidence="1">Membrane</location>
        <topology evidence="1">Multi-pass membrane protein</topology>
    </subcellularLocation>
</comment>
<evidence type="ECO:0000256" key="6">
    <source>
        <dbReference type="SAM" id="Phobius"/>
    </source>
</evidence>
<accession>R0KYD7</accession>
<dbReference type="EMBL" id="KB743525">
    <property type="protein sequence ID" value="EOA98293.1"/>
    <property type="molecule type" value="Genomic_DNA"/>
</dbReference>
<evidence type="ECO:0000256" key="5">
    <source>
        <dbReference type="ARBA" id="ARBA00023136"/>
    </source>
</evidence>
<dbReference type="GO" id="GO:0007605">
    <property type="term" value="P:sensory perception of sound"/>
    <property type="evidence" value="ECO:0007669"/>
    <property type="project" value="TreeGrafter"/>
</dbReference>
<feature type="transmembrane region" description="Helical" evidence="6">
    <location>
        <begin position="153"/>
        <end position="173"/>
    </location>
</feature>
<sequence>MPAQQKKIIFCIAGVFSFACALGTAAAIGTQLWIRGTILCKTGALLVNATGQELEKFIGEIQYGLFYGERVRQCGLGGRPFQFSCDCLPGMEILPAHQANPPIFPDLLKIIPASIHVSVILFCTVLIIFALVGTGFFMYNAFGSPYETLHGPVGLYLWTFIACSCGCLILILFSSEVKIHHLSEKIANFKEGSFTFKTHSERFADSFWIILGCSLVHFMNALLIRFAGFEFPFSKSKDSATTTGAVDLMY</sequence>
<reference evidence="8" key="1">
    <citation type="journal article" date="2013" name="Nat. Genet.">
        <title>The duck genome and transcriptome provide insight into an avian influenza virus reservoir species.</title>
        <authorList>
            <person name="Huang Y."/>
            <person name="Li Y."/>
            <person name="Burt D.W."/>
            <person name="Chen H."/>
            <person name="Zhang Y."/>
            <person name="Qian W."/>
            <person name="Kim H."/>
            <person name="Gan S."/>
            <person name="Zhao Y."/>
            <person name="Li J."/>
            <person name="Yi K."/>
            <person name="Feng H."/>
            <person name="Zhu P."/>
            <person name="Li B."/>
            <person name="Liu Q."/>
            <person name="Fairley S."/>
            <person name="Magor K.E."/>
            <person name="Du Z."/>
            <person name="Hu X."/>
            <person name="Goodman L."/>
            <person name="Tafer H."/>
            <person name="Vignal A."/>
            <person name="Lee T."/>
            <person name="Kim K.W."/>
            <person name="Sheng Z."/>
            <person name="An Y."/>
            <person name="Searle S."/>
            <person name="Herrero J."/>
            <person name="Groenen M.A."/>
            <person name="Crooijmans R.P."/>
            <person name="Faraut T."/>
            <person name="Cai Q."/>
            <person name="Webster R.G."/>
            <person name="Aldridge J.R."/>
            <person name="Warren W.C."/>
            <person name="Bartschat S."/>
            <person name="Kehr S."/>
            <person name="Marz M."/>
            <person name="Stadler P.F."/>
            <person name="Smith J."/>
            <person name="Kraus R.H."/>
            <person name="Zhao Y."/>
            <person name="Ren L."/>
            <person name="Fei J."/>
            <person name="Morisson M."/>
            <person name="Kaiser P."/>
            <person name="Griffin D.K."/>
            <person name="Rao M."/>
            <person name="Pitel F."/>
            <person name="Wang J."/>
            <person name="Li N."/>
        </authorList>
    </citation>
    <scope>NUCLEOTIDE SEQUENCE [LARGE SCALE GENOMIC DNA]</scope>
</reference>
<feature type="transmembrane region" description="Helical" evidence="6">
    <location>
        <begin position="207"/>
        <end position="227"/>
    </location>
</feature>
<dbReference type="GO" id="GO:0050957">
    <property type="term" value="P:equilibrioception"/>
    <property type="evidence" value="ECO:0007669"/>
    <property type="project" value="TreeGrafter"/>
</dbReference>
<feature type="non-terminal residue" evidence="7">
    <location>
        <position position="250"/>
    </location>
</feature>
<protein>
    <submittedName>
        <fullName evidence="7">Clarin-1</fullName>
    </submittedName>
</protein>
<proteinExistence type="inferred from homology"/>
<dbReference type="PANTHER" id="PTHR31548:SF4">
    <property type="entry name" value="CLARIN-1"/>
    <property type="match status" value="1"/>
</dbReference>
<dbReference type="GO" id="GO:0016020">
    <property type="term" value="C:membrane"/>
    <property type="evidence" value="ECO:0007669"/>
    <property type="project" value="UniProtKB-SubCell"/>
</dbReference>
<evidence type="ECO:0000256" key="4">
    <source>
        <dbReference type="ARBA" id="ARBA00022989"/>
    </source>
</evidence>
<gene>
    <name evidence="7" type="ORF">Anapl_03030</name>
</gene>
<dbReference type="AlphaFoldDB" id="R0KYD7"/>
<keyword evidence="4 6" id="KW-1133">Transmembrane helix</keyword>
<dbReference type="Pfam" id="PF25807">
    <property type="entry name" value="Clarin-2"/>
    <property type="match status" value="1"/>
</dbReference>
<dbReference type="PROSITE" id="PS51257">
    <property type="entry name" value="PROKAR_LIPOPROTEIN"/>
    <property type="match status" value="1"/>
</dbReference>
<evidence type="ECO:0000256" key="2">
    <source>
        <dbReference type="ARBA" id="ARBA00005787"/>
    </source>
</evidence>
<dbReference type="PANTHER" id="PTHR31548">
    <property type="entry name" value="CLARIN"/>
    <property type="match status" value="1"/>
</dbReference>
<comment type="similarity">
    <text evidence="2">Belongs to the clarin family.</text>
</comment>
<dbReference type="Proteomes" id="UP000296049">
    <property type="component" value="Unassembled WGS sequence"/>
</dbReference>
<feature type="transmembrane region" description="Helical" evidence="6">
    <location>
        <begin position="119"/>
        <end position="141"/>
    </location>
</feature>
<keyword evidence="3 6" id="KW-0812">Transmembrane</keyword>
<evidence type="ECO:0000256" key="1">
    <source>
        <dbReference type="ARBA" id="ARBA00004141"/>
    </source>
</evidence>
<evidence type="ECO:0000313" key="8">
    <source>
        <dbReference type="Proteomes" id="UP000296049"/>
    </source>
</evidence>
<evidence type="ECO:0000313" key="7">
    <source>
        <dbReference type="EMBL" id="EOA98293.1"/>
    </source>
</evidence>